<name>A0A098GCC5_9GAMM</name>
<proteinExistence type="predicted"/>
<keyword evidence="2" id="KW-1133">Transmembrane helix</keyword>
<keyword evidence="5" id="KW-1185">Reference proteome</keyword>
<feature type="transmembrane region" description="Helical" evidence="2">
    <location>
        <begin position="92"/>
        <end position="109"/>
    </location>
</feature>
<feature type="region of interest" description="Disordered" evidence="1">
    <location>
        <begin position="156"/>
        <end position="180"/>
    </location>
</feature>
<dbReference type="InterPro" id="IPR019251">
    <property type="entry name" value="DUF2231_TM"/>
</dbReference>
<dbReference type="Pfam" id="PF09990">
    <property type="entry name" value="DUF2231"/>
    <property type="match status" value="1"/>
</dbReference>
<dbReference type="KEGG" id="lfa:LFA_pA0032"/>
<feature type="transmembrane region" description="Helical" evidence="2">
    <location>
        <begin position="116"/>
        <end position="137"/>
    </location>
</feature>
<dbReference type="EMBL" id="LN614828">
    <property type="protein sequence ID" value="CEG59141.1"/>
    <property type="molecule type" value="Genomic_DNA"/>
</dbReference>
<dbReference type="RefSeq" id="WP_045097757.1">
    <property type="nucleotide sequence ID" value="NZ_LN614828.1"/>
</dbReference>
<keyword evidence="4" id="KW-0614">Plasmid</keyword>
<sequence>MIEILPNWHPIFVHFTVALFTTAFGFNLLAYLAPYVRFIPAKMALEFEVVSRWCLWSAAVVTVLTVLAGLYAYNTVTHDEAGHMAMTDHRNWALSTAFVMGLVAIWSIWRYAKQKTVTITFLIAMLLVQGLLLATAWRGGELVYRHGLGVMSLPKAEGEKQHHHEDNIMIESPLKAPAKK</sequence>
<feature type="transmembrane region" description="Helical" evidence="2">
    <location>
        <begin position="12"/>
        <end position="32"/>
    </location>
</feature>
<evidence type="ECO:0000313" key="5">
    <source>
        <dbReference type="Proteomes" id="UP000032430"/>
    </source>
</evidence>
<keyword evidence="2" id="KW-0472">Membrane</keyword>
<evidence type="ECO:0000313" key="4">
    <source>
        <dbReference type="EMBL" id="CEG59141.1"/>
    </source>
</evidence>
<evidence type="ECO:0000256" key="2">
    <source>
        <dbReference type="SAM" id="Phobius"/>
    </source>
</evidence>
<evidence type="ECO:0000259" key="3">
    <source>
        <dbReference type="Pfam" id="PF09990"/>
    </source>
</evidence>
<accession>A0A098GCC5</accession>
<dbReference type="HOGENOM" id="CLU_114916_0_0_6"/>
<feature type="transmembrane region" description="Helical" evidence="2">
    <location>
        <begin position="53"/>
        <end position="72"/>
    </location>
</feature>
<organism evidence="4 5">
    <name type="scientific">Legionella fallonii LLAP-10</name>
    <dbReference type="NCBI Taxonomy" id="1212491"/>
    <lineage>
        <taxon>Bacteria</taxon>
        <taxon>Pseudomonadati</taxon>
        <taxon>Pseudomonadota</taxon>
        <taxon>Gammaproteobacteria</taxon>
        <taxon>Legionellales</taxon>
        <taxon>Legionellaceae</taxon>
        <taxon>Legionella</taxon>
    </lineage>
</organism>
<dbReference type="OrthoDB" id="5574313at2"/>
<reference evidence="5" key="1">
    <citation type="submission" date="2014-09" db="EMBL/GenBank/DDBJ databases">
        <authorList>
            <person name="Gomez-Valero L."/>
        </authorList>
    </citation>
    <scope>NUCLEOTIDE SEQUENCE [LARGE SCALE GENOMIC DNA]</scope>
    <source>
        <strain evidence="5">ATCC700992</strain>
        <plasmid evidence="5">LLAP10_pA</plasmid>
    </source>
</reference>
<evidence type="ECO:0000256" key="1">
    <source>
        <dbReference type="SAM" id="MobiDB-lite"/>
    </source>
</evidence>
<dbReference type="Proteomes" id="UP000032430">
    <property type="component" value="Plasmid II"/>
</dbReference>
<dbReference type="AlphaFoldDB" id="A0A098GCC5"/>
<keyword evidence="2" id="KW-0812">Transmembrane</keyword>
<protein>
    <recommendedName>
        <fullName evidence="3">DUF2231 domain-containing protein</fullName>
    </recommendedName>
</protein>
<feature type="compositionally biased region" description="Basic and acidic residues" evidence="1">
    <location>
        <begin position="156"/>
        <end position="167"/>
    </location>
</feature>
<feature type="domain" description="DUF2231" evidence="3">
    <location>
        <begin position="9"/>
        <end position="150"/>
    </location>
</feature>
<geneLocation type="plasmid" evidence="5">
    <name>LLAP10_pA</name>
</geneLocation>
<gene>
    <name evidence="4" type="ORF">LFA_pA0032</name>
</gene>